<evidence type="ECO:0000256" key="2">
    <source>
        <dbReference type="ARBA" id="ARBA00012438"/>
    </source>
</evidence>
<dbReference type="CDD" id="cd16922">
    <property type="entry name" value="HATPase_EvgS-ArcB-TorS-like"/>
    <property type="match status" value="1"/>
</dbReference>
<keyword evidence="10" id="KW-1185">Reference proteome</keyword>
<dbReference type="InterPro" id="IPR003594">
    <property type="entry name" value="HATPase_dom"/>
</dbReference>
<dbReference type="EMBL" id="JAGETV010000002">
    <property type="protein sequence ID" value="MBO1926261.1"/>
    <property type="molecule type" value="Genomic_DNA"/>
</dbReference>
<sequence length="773" mass="88253">MQSRKHEDNSIVNQTTINLFLLLTIFVFGLVSQTILNFRVANYIAELDAEVRNAEIENVIGQEIILEIYKLESSFFQMSTFPNIHLRNILQNEINENANEIEHALKILNIGGTYSHYLDLNLPNTPKQQEVLYYSPLKTNQFSFVEADIMPKIKRVFEKIQQINSTLDQIDHYRLTKDDRLSDALSELKLEVKLFKPIFQRIKEDANHIIHSNSINFAKIRSKVESQKLFYKNLQISLTLFLLIFGLLAFWALSRNIHRTSVEIENSRNYTQDILNSQENIIIVNDGEKLIDASGGFFNFFSEYETLESFSKDYTCICDLFVKEEGLVYKFSDKNWIEYLLENPNVTHKAKIDYLGSIRTFQLSAQKSNRYQRYIVSLVDITNLEKINNDLNIEKNKALEATKSKGEFLANMSHEIRTPLNAILGFIDLLKGKKLDSESQKYLDTISQSSHTLLGIINDILDLSKIENGKLEIDRNDFSPKIEFNNVADLFRARCSEKNITFKVEFTGDLPDILHSDALRLKQVISNLLSNAVKFTDSGKNIDLMIDYSPGWLRIAIKDQGIGMSREAQEKIFEAFTQAETSTTRTYGGTGLGLTISARLVEMLGGNLKVTSKLGEGSTFYFSIPVQAAQQKVQEKTNATDNIEEVNFSGEILLVEDNLTNQMLMKAILKKLNLNCDLANDGLEAVEAVKNKRYDLILMDENMPNLNGIEATKQIRIYEQKEQIEPQAIVALTANAMTGDRERFISAGMDDYLTKPINMPELKRVFAEVLVKV</sequence>
<organism evidence="9 10">
    <name type="scientific">Thiomicrorhabdus marina</name>
    <dbReference type="NCBI Taxonomy" id="2818442"/>
    <lineage>
        <taxon>Bacteria</taxon>
        <taxon>Pseudomonadati</taxon>
        <taxon>Pseudomonadota</taxon>
        <taxon>Gammaproteobacteria</taxon>
        <taxon>Thiotrichales</taxon>
        <taxon>Piscirickettsiaceae</taxon>
        <taxon>Thiomicrorhabdus</taxon>
    </lineage>
</organism>
<dbReference type="PANTHER" id="PTHR45339:SF1">
    <property type="entry name" value="HYBRID SIGNAL TRANSDUCTION HISTIDINE KINASE J"/>
    <property type="match status" value="1"/>
</dbReference>
<dbReference type="Pfam" id="PF02518">
    <property type="entry name" value="HATPase_c"/>
    <property type="match status" value="1"/>
</dbReference>
<dbReference type="CDD" id="cd17546">
    <property type="entry name" value="REC_hyHK_CKI1_RcsC-like"/>
    <property type="match status" value="1"/>
</dbReference>
<keyword evidence="6" id="KW-0812">Transmembrane</keyword>
<evidence type="ECO:0000256" key="3">
    <source>
        <dbReference type="ARBA" id="ARBA00022553"/>
    </source>
</evidence>
<accession>A0ABS3Q1Q6</accession>
<dbReference type="InterPro" id="IPR005467">
    <property type="entry name" value="His_kinase_dom"/>
</dbReference>
<keyword evidence="6" id="KW-1133">Transmembrane helix</keyword>
<dbReference type="PROSITE" id="PS50110">
    <property type="entry name" value="RESPONSE_REGULATORY"/>
    <property type="match status" value="1"/>
</dbReference>
<feature type="domain" description="Response regulatory" evidence="8">
    <location>
        <begin position="651"/>
        <end position="770"/>
    </location>
</feature>
<evidence type="ECO:0000259" key="8">
    <source>
        <dbReference type="PROSITE" id="PS50110"/>
    </source>
</evidence>
<dbReference type="SUPFAM" id="SSF55874">
    <property type="entry name" value="ATPase domain of HSP90 chaperone/DNA topoisomerase II/histidine kinase"/>
    <property type="match status" value="1"/>
</dbReference>
<name>A0ABS3Q1Q6_9GAMM</name>
<proteinExistence type="predicted"/>
<dbReference type="SMART" id="SM00388">
    <property type="entry name" value="HisKA"/>
    <property type="match status" value="1"/>
</dbReference>
<reference evidence="9 10" key="1">
    <citation type="submission" date="2021-03" db="EMBL/GenBank/DDBJ databases">
        <title>Thiomicrorhabdus sp.nov.,novel sulfur-oxidizing bacteria isolated from coastal sediment.</title>
        <authorList>
            <person name="Liu X."/>
        </authorList>
    </citation>
    <scope>NUCLEOTIDE SEQUENCE [LARGE SCALE GENOMIC DNA]</scope>
    <source>
        <strain evidence="9 10">6S2-11</strain>
    </source>
</reference>
<protein>
    <recommendedName>
        <fullName evidence="2">histidine kinase</fullName>
        <ecNumber evidence="2">2.7.13.3</ecNumber>
    </recommendedName>
</protein>
<evidence type="ECO:0000256" key="1">
    <source>
        <dbReference type="ARBA" id="ARBA00000085"/>
    </source>
</evidence>
<evidence type="ECO:0000313" key="10">
    <source>
        <dbReference type="Proteomes" id="UP000664835"/>
    </source>
</evidence>
<dbReference type="InterPro" id="IPR011006">
    <property type="entry name" value="CheY-like_superfamily"/>
</dbReference>
<dbReference type="RefSeq" id="WP_208146864.1">
    <property type="nucleotide sequence ID" value="NZ_JAGETV010000002.1"/>
</dbReference>
<evidence type="ECO:0000313" key="9">
    <source>
        <dbReference type="EMBL" id="MBO1926261.1"/>
    </source>
</evidence>
<dbReference type="InterPro" id="IPR036890">
    <property type="entry name" value="HATPase_C_sf"/>
</dbReference>
<evidence type="ECO:0000259" key="7">
    <source>
        <dbReference type="PROSITE" id="PS50109"/>
    </source>
</evidence>
<feature type="transmembrane region" description="Helical" evidence="6">
    <location>
        <begin position="20"/>
        <end position="38"/>
    </location>
</feature>
<dbReference type="InterPro" id="IPR004358">
    <property type="entry name" value="Sig_transdc_His_kin-like_C"/>
</dbReference>
<dbReference type="InterPro" id="IPR003661">
    <property type="entry name" value="HisK_dim/P_dom"/>
</dbReference>
<comment type="catalytic activity">
    <reaction evidence="1">
        <text>ATP + protein L-histidine = ADP + protein N-phospho-L-histidine.</text>
        <dbReference type="EC" id="2.7.13.3"/>
    </reaction>
</comment>
<feature type="transmembrane region" description="Helical" evidence="6">
    <location>
        <begin position="229"/>
        <end position="253"/>
    </location>
</feature>
<dbReference type="InterPro" id="IPR036097">
    <property type="entry name" value="HisK_dim/P_sf"/>
</dbReference>
<dbReference type="Gene3D" id="1.10.287.130">
    <property type="match status" value="1"/>
</dbReference>
<dbReference type="SMART" id="SM00448">
    <property type="entry name" value="REC"/>
    <property type="match status" value="1"/>
</dbReference>
<dbReference type="CDD" id="cd00082">
    <property type="entry name" value="HisKA"/>
    <property type="match status" value="1"/>
</dbReference>
<dbReference type="Proteomes" id="UP000664835">
    <property type="component" value="Unassembled WGS sequence"/>
</dbReference>
<dbReference type="Gene3D" id="3.40.50.2300">
    <property type="match status" value="1"/>
</dbReference>
<dbReference type="Pfam" id="PF00072">
    <property type="entry name" value="Response_reg"/>
    <property type="match status" value="1"/>
</dbReference>
<gene>
    <name evidence="9" type="ORF">J3998_01620</name>
</gene>
<keyword evidence="4" id="KW-0902">Two-component regulatory system</keyword>
<keyword evidence="6" id="KW-0472">Membrane</keyword>
<evidence type="ECO:0000256" key="4">
    <source>
        <dbReference type="ARBA" id="ARBA00023012"/>
    </source>
</evidence>
<dbReference type="Gene3D" id="3.30.565.10">
    <property type="entry name" value="Histidine kinase-like ATPase, C-terminal domain"/>
    <property type="match status" value="1"/>
</dbReference>
<dbReference type="SUPFAM" id="SSF52172">
    <property type="entry name" value="CheY-like"/>
    <property type="match status" value="1"/>
</dbReference>
<dbReference type="PRINTS" id="PR00344">
    <property type="entry name" value="BCTRLSENSOR"/>
</dbReference>
<dbReference type="PANTHER" id="PTHR45339">
    <property type="entry name" value="HYBRID SIGNAL TRANSDUCTION HISTIDINE KINASE J"/>
    <property type="match status" value="1"/>
</dbReference>
<feature type="modified residue" description="4-aspartylphosphate" evidence="5">
    <location>
        <position position="700"/>
    </location>
</feature>
<dbReference type="EC" id="2.7.13.3" evidence="2"/>
<dbReference type="SUPFAM" id="SSF47384">
    <property type="entry name" value="Homodimeric domain of signal transducing histidine kinase"/>
    <property type="match status" value="1"/>
</dbReference>
<comment type="caution">
    <text evidence="9">The sequence shown here is derived from an EMBL/GenBank/DDBJ whole genome shotgun (WGS) entry which is preliminary data.</text>
</comment>
<dbReference type="PROSITE" id="PS50109">
    <property type="entry name" value="HIS_KIN"/>
    <property type="match status" value="1"/>
</dbReference>
<feature type="domain" description="Histidine kinase" evidence="7">
    <location>
        <begin position="411"/>
        <end position="628"/>
    </location>
</feature>
<dbReference type="SMART" id="SM00387">
    <property type="entry name" value="HATPase_c"/>
    <property type="match status" value="1"/>
</dbReference>
<evidence type="ECO:0000256" key="5">
    <source>
        <dbReference type="PROSITE-ProRule" id="PRU00169"/>
    </source>
</evidence>
<evidence type="ECO:0000256" key="6">
    <source>
        <dbReference type="SAM" id="Phobius"/>
    </source>
</evidence>
<dbReference type="Pfam" id="PF00512">
    <property type="entry name" value="HisKA"/>
    <property type="match status" value="1"/>
</dbReference>
<keyword evidence="3 5" id="KW-0597">Phosphoprotein</keyword>
<dbReference type="InterPro" id="IPR001789">
    <property type="entry name" value="Sig_transdc_resp-reg_receiver"/>
</dbReference>